<dbReference type="KEGG" id="shal:SHALO_2879"/>
<dbReference type="CDD" id="cd16329">
    <property type="entry name" value="LolA_like"/>
    <property type="match status" value="1"/>
</dbReference>
<dbReference type="Pfam" id="PF17131">
    <property type="entry name" value="LolA_like"/>
    <property type="match status" value="1"/>
</dbReference>
<dbReference type="RefSeq" id="WP_069479147.1">
    <property type="nucleotide sequence ID" value="NZ_CP017111.1"/>
</dbReference>
<dbReference type="EMBL" id="CP017111">
    <property type="protein sequence ID" value="AOO66631.1"/>
    <property type="molecule type" value="Genomic_DNA"/>
</dbReference>
<evidence type="ECO:0000313" key="2">
    <source>
        <dbReference type="EMBL" id="AOO66631.1"/>
    </source>
</evidence>
<protein>
    <recommendedName>
        <fullName evidence="1">Uncharacterized protein TP-0789 domain-containing protein</fullName>
    </recommendedName>
</protein>
<sequence length="238" mass="26899">MKKIILFLLTTLALFGAESILEQVDKKLSPSSADSYKKLINIEPDGSKKEFLLYQIKKGKDKIVSLFLQPDSEKGRSTLRLDENMWLYLPEVGKPIRITSMQSVVGGVFNNSDIMQLDFSAEYDIKSETDEGAIIVLDLKAKNETVAYDKLLMDVDKKTVTPTKIACYTSTGMLIKTLYYEEMKDFGGGIVRPAVIETDSPLYKGYKSIMVYGKITERNVSDELFTIENIGKVQEFRK</sequence>
<evidence type="ECO:0000313" key="3">
    <source>
        <dbReference type="Proteomes" id="UP000094609"/>
    </source>
</evidence>
<dbReference type="InterPro" id="IPR033399">
    <property type="entry name" value="TP_0789-like"/>
</dbReference>
<dbReference type="PATRIC" id="fig|1193502.14.peg.2914"/>
<dbReference type="AlphaFoldDB" id="A0A1D7TNQ7"/>
<accession>A0A1D7TNQ7</accession>
<reference evidence="3" key="1">
    <citation type="submission" date="2016-08" db="EMBL/GenBank/DDBJ databases">
        <title>Complete genome sequence of the organohalide-respiring Epsilonproteobacterium Sulfurospirillum halorespirans.</title>
        <authorList>
            <person name="Goris T."/>
            <person name="Zimmermann J."/>
            <person name="Schenz B."/>
            <person name="Lemos M."/>
            <person name="Hackermueller J."/>
            <person name="Diekert G."/>
        </authorList>
    </citation>
    <scope>NUCLEOTIDE SEQUENCE [LARGE SCALE GENOMIC DNA]</scope>
    <source>
        <strain>DSM 13726</strain>
        <strain evidence="3">PCE-M2</strain>
    </source>
</reference>
<proteinExistence type="predicted"/>
<dbReference type="Proteomes" id="UP000094609">
    <property type="component" value="Chromosome"/>
</dbReference>
<gene>
    <name evidence="2" type="ORF">SHALO_2879</name>
</gene>
<dbReference type="STRING" id="1193502.SHALO_2879"/>
<evidence type="ECO:0000259" key="1">
    <source>
        <dbReference type="Pfam" id="PF17131"/>
    </source>
</evidence>
<keyword evidence="3" id="KW-1185">Reference proteome</keyword>
<name>A0A1D7TNQ7_9BACT</name>
<feature type="domain" description="Uncharacterized protein TP-0789" evidence="1">
    <location>
        <begin position="59"/>
        <end position="230"/>
    </location>
</feature>
<organism evidence="2 3">
    <name type="scientific">Sulfurospirillum halorespirans DSM 13726</name>
    <dbReference type="NCBI Taxonomy" id="1193502"/>
    <lineage>
        <taxon>Bacteria</taxon>
        <taxon>Pseudomonadati</taxon>
        <taxon>Campylobacterota</taxon>
        <taxon>Epsilonproteobacteria</taxon>
        <taxon>Campylobacterales</taxon>
        <taxon>Sulfurospirillaceae</taxon>
        <taxon>Sulfurospirillum</taxon>
    </lineage>
</organism>
<dbReference type="Gene3D" id="2.50.20.10">
    <property type="entry name" value="Lipoprotein localisation LolA/LolB/LppX"/>
    <property type="match status" value="1"/>
</dbReference>